<evidence type="ECO:0000313" key="10">
    <source>
        <dbReference type="EMBL" id="CAK0867256.1"/>
    </source>
</evidence>
<comment type="subcellular location">
    <subcellularLocation>
        <location evidence="1">Virion</location>
    </subcellularLocation>
</comment>
<name>A0ABN9V3E0_9DINO</name>
<reference evidence="10" key="1">
    <citation type="submission" date="2023-10" db="EMBL/GenBank/DDBJ databases">
        <authorList>
            <person name="Chen Y."/>
            <person name="Shah S."/>
            <person name="Dougan E. K."/>
            <person name="Thang M."/>
            <person name="Chan C."/>
        </authorList>
    </citation>
    <scope>NUCLEOTIDE SEQUENCE [LARGE SCALE GENOMIC DNA]</scope>
</reference>
<feature type="region of interest" description="Disordered" evidence="9">
    <location>
        <begin position="341"/>
        <end position="360"/>
    </location>
</feature>
<evidence type="ECO:0000256" key="1">
    <source>
        <dbReference type="ARBA" id="ARBA00004328"/>
    </source>
</evidence>
<comment type="caution">
    <text evidence="10">The sequence shown here is derived from an EMBL/GenBank/DDBJ whole genome shotgun (WGS) entry which is preliminary data.</text>
</comment>
<feature type="region of interest" description="Disordered" evidence="9">
    <location>
        <begin position="1487"/>
        <end position="1512"/>
    </location>
</feature>
<dbReference type="SUPFAM" id="SSF53335">
    <property type="entry name" value="S-adenosyl-L-methionine-dependent methyltransferases"/>
    <property type="match status" value="2"/>
</dbReference>
<dbReference type="EMBL" id="CAUYUJ010016624">
    <property type="protein sequence ID" value="CAK0867256.1"/>
    <property type="molecule type" value="Genomic_DNA"/>
</dbReference>
<dbReference type="InterPro" id="IPR000176">
    <property type="entry name" value="mRNA_MeTrfase-like"/>
</dbReference>
<comment type="subunit">
    <text evidence="7">Interacts with poly(A) polymerase catalytic subunit OPG063. Interacts with OPG109 and OPG123; these interactions might help linking transcription to capping and polyadenylation.</text>
</comment>
<evidence type="ECO:0000256" key="8">
    <source>
        <dbReference type="SAM" id="Coils"/>
    </source>
</evidence>
<evidence type="ECO:0000256" key="9">
    <source>
        <dbReference type="SAM" id="MobiDB-lite"/>
    </source>
</evidence>
<organism evidence="10 11">
    <name type="scientific">Prorocentrum cordatum</name>
    <dbReference type="NCBI Taxonomy" id="2364126"/>
    <lineage>
        <taxon>Eukaryota</taxon>
        <taxon>Sar</taxon>
        <taxon>Alveolata</taxon>
        <taxon>Dinophyceae</taxon>
        <taxon>Prorocentrales</taxon>
        <taxon>Prorocentraceae</taxon>
        <taxon>Prorocentrum</taxon>
    </lineage>
</organism>
<evidence type="ECO:0000256" key="3">
    <source>
        <dbReference type="ARBA" id="ARBA00015701"/>
    </source>
</evidence>
<dbReference type="InterPro" id="IPR025804">
    <property type="entry name" value="Pox/kineto_cap_MeTfrase"/>
</dbReference>
<keyword evidence="8" id="KW-0175">Coiled coil</keyword>
<feature type="compositionally biased region" description="Basic and acidic residues" evidence="9">
    <location>
        <begin position="288"/>
        <end position="316"/>
    </location>
</feature>
<evidence type="ECO:0000256" key="6">
    <source>
        <dbReference type="ARBA" id="ARBA00034661"/>
    </source>
</evidence>
<comment type="function">
    <text evidence="6">Displays methyltransferase, positive regulation of the poly(A) polymerase and transcription elongation activities. Involved in the modification of both mRNA ends and in intermediate and late gene positive transcription elongation. At the mRNAs 5' end, methylates the ribose 2' OH group of the first transcribed nucleotide, thereby producing a 2'-O-methylpurine cap. At the 3' end, functions as a processivity factor which stimulates the activity of the viral poly(A) polymerase OPG063 that creates mRNA's poly(A) tail. In the presence of OPG102, OPG063 does not dissociate from the RNA allowing tail elongation to around 250 adenylates.</text>
</comment>
<keyword evidence="5" id="KW-0648">Protein biosynthesis</keyword>
<dbReference type="CDD" id="cd20760">
    <property type="entry name" value="capping_2-OMTase_Mimiviridae"/>
    <property type="match status" value="1"/>
</dbReference>
<dbReference type="InterPro" id="IPR029063">
    <property type="entry name" value="SAM-dependent_MTases_sf"/>
</dbReference>
<evidence type="ECO:0000256" key="5">
    <source>
        <dbReference type="ARBA" id="ARBA00022917"/>
    </source>
</evidence>
<gene>
    <name evidence="10" type="ORF">PCOR1329_LOCUS54240</name>
</gene>
<feature type="region of interest" description="Disordered" evidence="9">
    <location>
        <begin position="262"/>
        <end position="316"/>
    </location>
</feature>
<feature type="region of interest" description="Disordered" evidence="9">
    <location>
        <begin position="1285"/>
        <end position="1316"/>
    </location>
</feature>
<keyword evidence="11" id="KW-1185">Reference proteome</keyword>
<accession>A0ABN9V3E0</accession>
<evidence type="ECO:0000313" key="11">
    <source>
        <dbReference type="Proteomes" id="UP001189429"/>
    </source>
</evidence>
<dbReference type="EC" id="2.1.1.57" evidence="2"/>
<dbReference type="PROSITE" id="PS51612">
    <property type="entry name" value="SAM_MT_2O_PK"/>
    <property type="match status" value="1"/>
</dbReference>
<dbReference type="Gene3D" id="3.40.50.150">
    <property type="entry name" value="Vaccinia Virus protein VP39"/>
    <property type="match status" value="1"/>
</dbReference>
<dbReference type="Pfam" id="PF01358">
    <property type="entry name" value="PARP_regulatory"/>
    <property type="match status" value="1"/>
</dbReference>
<evidence type="ECO:0000256" key="4">
    <source>
        <dbReference type="ARBA" id="ARBA00022768"/>
    </source>
</evidence>
<dbReference type="Proteomes" id="UP001189429">
    <property type="component" value="Unassembled WGS sequence"/>
</dbReference>
<feature type="coiled-coil region" evidence="8">
    <location>
        <begin position="18"/>
        <end position="45"/>
    </location>
</feature>
<evidence type="ECO:0000256" key="7">
    <source>
        <dbReference type="ARBA" id="ARBA00046511"/>
    </source>
</evidence>
<keyword evidence="4" id="KW-0251">Elongation factor</keyword>
<sequence length="1512" mass="166256">MEALAERVRLVEGEVTRRREVLADNENVRLRLDAAEQQLSMGEQRAGERGPGAAAAGLGGGQMVDARRLNKPRTFTGLHSEWKTWSFDFEAYVFAVQPRLGDLLNQASRTAGVLTAQSKVGATLDTQLCYIPVSVTSDVAKVEVREAPRGDGLSAWWHLLREFAPKEANRFAAMVGRAVRCEFADPVMTNVAEFEQLARECADQRGDVISDNMKRGVIMSGNKSEKLADHLSLNASRLGIYEELEQELKTICAAQRRRAATGAGGDGVVPMQVDAIGRGKGGRRGNGKGKDSKGKSKGDSMGKKGDAKDKGRETRNCHYCGKAGHLAADYREKKADEKRVREVASLAESPKGQSSAATAASALQGNGAGSQASLAPAVDVSRVAAVLAQMQLQQQRGLACASSTVHIANINMAGRADIPTLEEYHWQVGMLYDRTQCDALPVAVGDAVEFDWALFDAGSGLITCPQEFADATEMLPPKILLRCVSTTGDAVKSMGTRIVAAESEGVPLHIEFQVPNVKRAIVGADTFTEGGRISILGKGPYILLTDGRNIRPCRGGKTFWLRTRRHLLTKKTHNLEQTPQRQGRCHLHPRHLLLGTPRVNLTKTVISVKDCDGHVRRDPKSKGAIQNANKMVEGMFRTLRASIESRCSAQLTLNHWIMGAVCEFGETVMCNIQNISHHKAENRWGKAIWVGKDNRAEEHLLTTAAGRKTARTVSGRVEDQRWSKNLFNKVECTPWGACAGPEEDAVKMPQQDGMGPGVSEMDFKGALAEAKRGPKQKVIAGLSVNMATAALALTRDAVPRDDVTDIAKQGLYDREDGKESVRSRFVATQFAWDVRDDTFAGTPPLAAFRLVVSVVSSLCFAGIGDDGMIALYDVSVAIFHAYIYDDIHVVMDKGGSTRIKVTVQVYYHKGGLLMVIVHGDGFLAGFRIQHDRKRVKVLVSTILNRKVGVSSSTKRSITPASKTIGKDCRESPDELSTEYATTDRGMAPAALCVVHGRLDIQQAVGIRHRLASYLEQHPQFELFFEFQRMPMVIAAEVDSDWASERGRRSVDGGFLFIGSHMIEGWSGQQGNRALSSAEAEVTGVVNGSARGIWSRNVMLEMGFEMTLQTHSGFVGDMSSAPVLSGAAVRDRHCEQGRQPGYTIADDVPFSRILDHATAQEREYRAREAEAKTVCHWGQRKLMLAEVEFLTKYYDEARTVVYAGAAPGTHMVCLADLFPKLKFVLVDPRPFSSHLVKAQGRLLVEGTEEPRIEIREGFFTDEMAKEFSQCAGVLFISDVRTSDDHDVGIQGAGSRAGKRASNPRSVEPEGPPPAASSALASVLYPSQQYVQGDMERQQSWHRLMRPVASSFKFRLPWDDGTTTYLSGDIHLPVWGGPTTTECRLFVETRGQGEGDGAVEGLGGGTGTATYDNRRFERQMFYFNTHRRIARYKHDFIEFYKCCCFDCTSEATILMAYLGVVRKATADLANGVAELSMRLDKECHRDYQHPRTLFDPNPDPVERKQRILKRQKRR</sequence>
<proteinExistence type="predicted"/>
<evidence type="ECO:0000256" key="2">
    <source>
        <dbReference type="ARBA" id="ARBA00011923"/>
    </source>
</evidence>
<protein>
    <recommendedName>
        <fullName evidence="3">Cap-specific mRNA (nucleoside-2'-O-)-methyltransferase</fullName>
        <ecNumber evidence="2">2.1.1.57</ecNumber>
    </recommendedName>
</protein>